<keyword evidence="14 15" id="KW-0472">Membrane</keyword>
<evidence type="ECO:0000256" key="5">
    <source>
        <dbReference type="ARBA" id="ARBA00022519"/>
    </source>
</evidence>
<dbReference type="Gene3D" id="6.10.340.10">
    <property type="match status" value="1"/>
</dbReference>
<evidence type="ECO:0000313" key="18">
    <source>
        <dbReference type="EMBL" id="QHQ34857.1"/>
    </source>
</evidence>
<dbReference type="Pfam" id="PF00512">
    <property type="entry name" value="HisKA"/>
    <property type="match status" value="1"/>
</dbReference>
<comment type="catalytic activity">
    <reaction evidence="1">
        <text>ATP + protein L-histidine = ADP + protein N-phospho-L-histidine.</text>
        <dbReference type="EC" id="2.7.13.3"/>
    </reaction>
</comment>
<evidence type="ECO:0000256" key="7">
    <source>
        <dbReference type="ARBA" id="ARBA00022679"/>
    </source>
</evidence>
<dbReference type="Gene3D" id="3.30.565.10">
    <property type="entry name" value="Histidine kinase-like ATPase, C-terminal domain"/>
    <property type="match status" value="1"/>
</dbReference>
<dbReference type="SMART" id="SM00387">
    <property type="entry name" value="HATPase_c"/>
    <property type="match status" value="1"/>
</dbReference>
<feature type="domain" description="HAMP" evidence="17">
    <location>
        <begin position="183"/>
        <end position="234"/>
    </location>
</feature>
<evidence type="ECO:0000256" key="8">
    <source>
        <dbReference type="ARBA" id="ARBA00022692"/>
    </source>
</evidence>
<dbReference type="KEGG" id="amaq:GO499_06410"/>
<feature type="transmembrane region" description="Helical" evidence="15">
    <location>
        <begin position="18"/>
        <end position="38"/>
    </location>
</feature>
<dbReference type="InterPro" id="IPR036890">
    <property type="entry name" value="HATPase_C_sf"/>
</dbReference>
<dbReference type="InterPro" id="IPR003661">
    <property type="entry name" value="HisK_dim/P_dom"/>
</dbReference>
<keyword evidence="11" id="KW-0067">ATP-binding</keyword>
<keyword evidence="5" id="KW-0997">Cell inner membrane</keyword>
<feature type="transmembrane region" description="Helical" evidence="15">
    <location>
        <begin position="163"/>
        <end position="182"/>
    </location>
</feature>
<dbReference type="CDD" id="cd00082">
    <property type="entry name" value="HisKA"/>
    <property type="match status" value="1"/>
</dbReference>
<evidence type="ECO:0000259" key="16">
    <source>
        <dbReference type="PROSITE" id="PS50109"/>
    </source>
</evidence>
<evidence type="ECO:0000256" key="11">
    <source>
        <dbReference type="ARBA" id="ARBA00022840"/>
    </source>
</evidence>
<dbReference type="InterPro" id="IPR004358">
    <property type="entry name" value="Sig_transdc_His_kin-like_C"/>
</dbReference>
<evidence type="ECO:0000256" key="6">
    <source>
        <dbReference type="ARBA" id="ARBA00022553"/>
    </source>
</evidence>
<keyword evidence="13" id="KW-0902">Two-component regulatory system</keyword>
<reference evidence="18 19" key="1">
    <citation type="submission" date="2019-12" db="EMBL/GenBank/DDBJ databases">
        <title>Complete genome sequence of Algicella marina strain 9Alg 56(T) isolated from the red alga Tichocarpus crinitus.</title>
        <authorList>
            <person name="Kim S.-G."/>
            <person name="Nedashkovskaya O.I."/>
        </authorList>
    </citation>
    <scope>NUCLEOTIDE SEQUENCE [LARGE SCALE GENOMIC DNA]</scope>
    <source>
        <strain evidence="18 19">9Alg 56</strain>
    </source>
</reference>
<evidence type="ECO:0000259" key="17">
    <source>
        <dbReference type="PROSITE" id="PS50885"/>
    </source>
</evidence>
<evidence type="ECO:0000256" key="13">
    <source>
        <dbReference type="ARBA" id="ARBA00023012"/>
    </source>
</evidence>
<evidence type="ECO:0000256" key="4">
    <source>
        <dbReference type="ARBA" id="ARBA00022475"/>
    </source>
</evidence>
<dbReference type="InterPro" id="IPR005467">
    <property type="entry name" value="His_kinase_dom"/>
</dbReference>
<evidence type="ECO:0000256" key="3">
    <source>
        <dbReference type="ARBA" id="ARBA00012438"/>
    </source>
</evidence>
<sequence length="444" mass="49085">MAIIDPKRYMPRSLFSRAALIVILPLIILQVLVSIVFVQRHFEGVTRQMSRSIAREMAVAQQVINTSPTAEIAQLRLINLARPLAMPMDLAETVSDVGQSRRRWFDLSGRALVEELRSLLGGEVSVDLVDDPRMVSVRLATEKGVLSALIPRVRVTATNPHQLLVVMALASVILIVIATLFLRNQIRPILDLANVSEAFGKGRSLPYRPSGAEEIRRAGSTFLSMRSRLERQIEQRTQMLTGVSHDLRTPLTRMKLSLELMEDEPEAKAMMRDVNDMEAMLDAFLDFAKGDHGEEPIFADTVALARDVADRSRRGGAEIDLRLPDHRPADASVMLRYNATCRALQNLVGNSLNYGSEVRLSLRLLPKTCEFIVEDDGPGIPEDKRDEVKKPFLRLDNSRNLNKGGGVGLGLSIAQDVAHAHGGTLELGDSSDLGGLKATLRLPR</sequence>
<protein>
    <recommendedName>
        <fullName evidence="3">histidine kinase</fullName>
        <ecNumber evidence="3">2.7.13.3</ecNumber>
    </recommendedName>
</protein>
<dbReference type="SMART" id="SM00388">
    <property type="entry name" value="HisKA"/>
    <property type="match status" value="1"/>
</dbReference>
<feature type="domain" description="Histidine kinase" evidence="16">
    <location>
        <begin position="242"/>
        <end position="444"/>
    </location>
</feature>
<dbReference type="PANTHER" id="PTHR44936">
    <property type="entry name" value="SENSOR PROTEIN CREC"/>
    <property type="match status" value="1"/>
</dbReference>
<evidence type="ECO:0000256" key="2">
    <source>
        <dbReference type="ARBA" id="ARBA00004429"/>
    </source>
</evidence>
<dbReference type="RefSeq" id="WP_161861423.1">
    <property type="nucleotide sequence ID" value="NZ_CP046620.1"/>
</dbReference>
<dbReference type="EMBL" id="CP046620">
    <property type="protein sequence ID" value="QHQ34857.1"/>
    <property type="molecule type" value="Genomic_DNA"/>
</dbReference>
<gene>
    <name evidence="18" type="ORF">GO499_06410</name>
</gene>
<evidence type="ECO:0000313" key="19">
    <source>
        <dbReference type="Proteomes" id="UP000464495"/>
    </source>
</evidence>
<dbReference type="Gene3D" id="1.10.287.130">
    <property type="match status" value="1"/>
</dbReference>
<keyword evidence="12 15" id="KW-1133">Transmembrane helix</keyword>
<dbReference type="PANTHER" id="PTHR44936:SF5">
    <property type="entry name" value="SENSOR HISTIDINE KINASE ENVZ"/>
    <property type="match status" value="1"/>
</dbReference>
<accession>A0A6P1SYN5</accession>
<dbReference type="Proteomes" id="UP000464495">
    <property type="component" value="Chromosome"/>
</dbReference>
<proteinExistence type="predicted"/>
<dbReference type="PRINTS" id="PR00344">
    <property type="entry name" value="BCTRLSENSOR"/>
</dbReference>
<dbReference type="InterPro" id="IPR050980">
    <property type="entry name" value="2C_sensor_his_kinase"/>
</dbReference>
<dbReference type="InterPro" id="IPR036097">
    <property type="entry name" value="HisK_dim/P_sf"/>
</dbReference>
<dbReference type="PROSITE" id="PS50885">
    <property type="entry name" value="HAMP"/>
    <property type="match status" value="1"/>
</dbReference>
<dbReference type="GO" id="GO:0005886">
    <property type="term" value="C:plasma membrane"/>
    <property type="evidence" value="ECO:0007669"/>
    <property type="project" value="UniProtKB-SubCell"/>
</dbReference>
<dbReference type="SUPFAM" id="SSF55874">
    <property type="entry name" value="ATPase domain of HSP90 chaperone/DNA topoisomerase II/histidine kinase"/>
    <property type="match status" value="1"/>
</dbReference>
<dbReference type="InterPro" id="IPR003660">
    <property type="entry name" value="HAMP_dom"/>
</dbReference>
<keyword evidence="9" id="KW-0547">Nucleotide-binding</keyword>
<dbReference type="SUPFAM" id="SSF47384">
    <property type="entry name" value="Homodimeric domain of signal transducing histidine kinase"/>
    <property type="match status" value="1"/>
</dbReference>
<organism evidence="18 19">
    <name type="scientific">Algicella marina</name>
    <dbReference type="NCBI Taxonomy" id="2683284"/>
    <lineage>
        <taxon>Bacteria</taxon>
        <taxon>Pseudomonadati</taxon>
        <taxon>Pseudomonadota</taxon>
        <taxon>Alphaproteobacteria</taxon>
        <taxon>Rhodobacterales</taxon>
        <taxon>Paracoccaceae</taxon>
        <taxon>Algicella</taxon>
    </lineage>
</organism>
<evidence type="ECO:0000256" key="15">
    <source>
        <dbReference type="SAM" id="Phobius"/>
    </source>
</evidence>
<comment type="subcellular location">
    <subcellularLocation>
        <location evidence="2">Cell inner membrane</location>
        <topology evidence="2">Multi-pass membrane protein</topology>
    </subcellularLocation>
</comment>
<evidence type="ECO:0000256" key="9">
    <source>
        <dbReference type="ARBA" id="ARBA00022741"/>
    </source>
</evidence>
<evidence type="ECO:0000256" key="10">
    <source>
        <dbReference type="ARBA" id="ARBA00022777"/>
    </source>
</evidence>
<evidence type="ECO:0000256" key="12">
    <source>
        <dbReference type="ARBA" id="ARBA00022989"/>
    </source>
</evidence>
<dbReference type="PROSITE" id="PS50109">
    <property type="entry name" value="HIS_KIN"/>
    <property type="match status" value="1"/>
</dbReference>
<dbReference type="GO" id="GO:0005524">
    <property type="term" value="F:ATP binding"/>
    <property type="evidence" value="ECO:0007669"/>
    <property type="project" value="UniProtKB-KW"/>
</dbReference>
<dbReference type="AlphaFoldDB" id="A0A6P1SYN5"/>
<evidence type="ECO:0000256" key="14">
    <source>
        <dbReference type="ARBA" id="ARBA00023136"/>
    </source>
</evidence>
<evidence type="ECO:0000256" key="1">
    <source>
        <dbReference type="ARBA" id="ARBA00000085"/>
    </source>
</evidence>
<keyword evidence="7" id="KW-0808">Transferase</keyword>
<keyword evidence="8 15" id="KW-0812">Transmembrane</keyword>
<dbReference type="GO" id="GO:0000155">
    <property type="term" value="F:phosphorelay sensor kinase activity"/>
    <property type="evidence" value="ECO:0007669"/>
    <property type="project" value="InterPro"/>
</dbReference>
<dbReference type="EC" id="2.7.13.3" evidence="3"/>
<dbReference type="Pfam" id="PF02518">
    <property type="entry name" value="HATPase_c"/>
    <property type="match status" value="1"/>
</dbReference>
<name>A0A6P1SYN5_9RHOB</name>
<keyword evidence="19" id="KW-1185">Reference proteome</keyword>
<keyword evidence="10" id="KW-0418">Kinase</keyword>
<dbReference type="InterPro" id="IPR003594">
    <property type="entry name" value="HATPase_dom"/>
</dbReference>
<keyword evidence="4" id="KW-1003">Cell membrane</keyword>
<keyword evidence="6" id="KW-0597">Phosphoprotein</keyword>